<sequence length="340" mass="38701">MPSPRVGGAPESRDPSPVGLAPREGHIYGCDVNIFLPDWTDESAYPDPADNTFTLSEWAWQFLRRNEGYQADWIEYVRSLDALANRVPSLTDVCRLETDPAFRRSAAGQAFRQLMDDGTGEEYDLVRDQVEWNHLSVAVLEGETSVTQVMRRAIRDGLPWRRCSYSSWLGRKWGMRRMRHPNLGGGAAAFVRSGVGFRELGARNPFVGSIEYCTPVFDLRLPVDVLRAQFECVISKKMMMKRARKMESTDAECVEEVTTRPERQRQNFRRYLQVLDAQSSGVARAEIVRVLRSDAVGDSAKTVRNWLIAAELLRDSAYLDLPLWERLSPQSQAKVRPQRS</sequence>
<dbReference type="Pfam" id="PF20109">
    <property type="entry name" value="Trans_reg_dom"/>
    <property type="match status" value="1"/>
</dbReference>
<name>A0A5E4W0M3_9BURK</name>
<gene>
    <name evidence="3" type="ORF">PHO31112_02909</name>
</gene>
<organism evidence="3 4">
    <name type="scientific">Pandoraea horticolens</name>
    <dbReference type="NCBI Taxonomy" id="2508298"/>
    <lineage>
        <taxon>Bacteria</taxon>
        <taxon>Pseudomonadati</taxon>
        <taxon>Pseudomonadota</taxon>
        <taxon>Betaproteobacteria</taxon>
        <taxon>Burkholderiales</taxon>
        <taxon>Burkholderiaceae</taxon>
        <taxon>Pandoraea</taxon>
    </lineage>
</organism>
<dbReference type="InterPro" id="IPR045465">
    <property type="entry name" value="Trans_reg_dom"/>
</dbReference>
<dbReference type="Proteomes" id="UP000343317">
    <property type="component" value="Unassembled WGS sequence"/>
</dbReference>
<protein>
    <recommendedName>
        <fullName evidence="2">Transcriptional regulator-like domain-containing protein</fullName>
    </recommendedName>
</protein>
<keyword evidence="4" id="KW-1185">Reference proteome</keyword>
<evidence type="ECO:0000259" key="2">
    <source>
        <dbReference type="Pfam" id="PF20109"/>
    </source>
</evidence>
<dbReference type="EMBL" id="CABPSM010000008">
    <property type="protein sequence ID" value="VVE16685.1"/>
    <property type="molecule type" value="Genomic_DNA"/>
</dbReference>
<reference evidence="3 4" key="1">
    <citation type="submission" date="2019-08" db="EMBL/GenBank/DDBJ databases">
        <authorList>
            <person name="Peeters C."/>
        </authorList>
    </citation>
    <scope>NUCLEOTIDE SEQUENCE [LARGE SCALE GENOMIC DNA]</scope>
    <source>
        <strain evidence="3 4">LMG 31112</strain>
    </source>
</reference>
<accession>A0A5E4W0M3</accession>
<feature type="domain" description="Transcriptional regulator-like" evidence="2">
    <location>
        <begin position="38"/>
        <end position="78"/>
    </location>
</feature>
<dbReference type="AlphaFoldDB" id="A0A5E4W0M3"/>
<evidence type="ECO:0000313" key="3">
    <source>
        <dbReference type="EMBL" id="VVE16685.1"/>
    </source>
</evidence>
<proteinExistence type="predicted"/>
<evidence type="ECO:0000313" key="4">
    <source>
        <dbReference type="Proteomes" id="UP000343317"/>
    </source>
</evidence>
<evidence type="ECO:0000256" key="1">
    <source>
        <dbReference type="SAM" id="MobiDB-lite"/>
    </source>
</evidence>
<feature type="region of interest" description="Disordered" evidence="1">
    <location>
        <begin position="1"/>
        <end position="20"/>
    </location>
</feature>